<keyword evidence="4 8" id="KW-1133">Transmembrane helix</keyword>
<dbReference type="InterPro" id="IPR014710">
    <property type="entry name" value="RmlC-like_jellyroll"/>
</dbReference>
<evidence type="ECO:0000256" key="5">
    <source>
        <dbReference type="ARBA" id="ARBA00023065"/>
    </source>
</evidence>
<accession>A0A8K1C3I9</accession>
<gene>
    <name evidence="10" type="ORF">Poli38472_008499</name>
</gene>
<dbReference type="Pfam" id="PF00027">
    <property type="entry name" value="cNMP_binding"/>
    <property type="match status" value="1"/>
</dbReference>
<dbReference type="Pfam" id="PF00520">
    <property type="entry name" value="Ion_trans"/>
    <property type="match status" value="1"/>
</dbReference>
<comment type="subcellular location">
    <subcellularLocation>
        <location evidence="1">Membrane</location>
        <topology evidence="1">Multi-pass membrane protein</topology>
    </subcellularLocation>
</comment>
<dbReference type="SMART" id="SM00100">
    <property type="entry name" value="cNMP"/>
    <property type="match status" value="1"/>
</dbReference>
<feature type="domain" description="Cyclic nucleotide-binding" evidence="9">
    <location>
        <begin position="444"/>
        <end position="549"/>
    </location>
</feature>
<feature type="compositionally biased region" description="Acidic residues" evidence="7">
    <location>
        <begin position="649"/>
        <end position="660"/>
    </location>
</feature>
<evidence type="ECO:0000256" key="4">
    <source>
        <dbReference type="ARBA" id="ARBA00022989"/>
    </source>
</evidence>
<dbReference type="GO" id="GO:0003254">
    <property type="term" value="P:regulation of membrane depolarization"/>
    <property type="evidence" value="ECO:0007669"/>
    <property type="project" value="TreeGrafter"/>
</dbReference>
<feature type="transmembrane region" description="Helical" evidence="8">
    <location>
        <begin position="246"/>
        <end position="271"/>
    </location>
</feature>
<dbReference type="InterPro" id="IPR051413">
    <property type="entry name" value="K/Na_HCN_channel"/>
</dbReference>
<evidence type="ECO:0000313" key="11">
    <source>
        <dbReference type="Proteomes" id="UP000794436"/>
    </source>
</evidence>
<dbReference type="OrthoDB" id="421226at2759"/>
<dbReference type="PROSITE" id="PS50042">
    <property type="entry name" value="CNMP_BINDING_3"/>
    <property type="match status" value="1"/>
</dbReference>
<dbReference type="PANTHER" id="PTHR45689">
    <property type="entry name" value="I[[H]] CHANNEL, ISOFORM E"/>
    <property type="match status" value="1"/>
</dbReference>
<dbReference type="InterPro" id="IPR018488">
    <property type="entry name" value="cNMP-bd_CS"/>
</dbReference>
<keyword evidence="2" id="KW-0813">Transport</keyword>
<feature type="transmembrane region" description="Helical" evidence="8">
    <location>
        <begin position="119"/>
        <end position="143"/>
    </location>
</feature>
<dbReference type="InterPro" id="IPR000595">
    <property type="entry name" value="cNMP-bd_dom"/>
</dbReference>
<feature type="compositionally biased region" description="Polar residues" evidence="7">
    <location>
        <begin position="709"/>
        <end position="729"/>
    </location>
</feature>
<dbReference type="Gene3D" id="1.10.287.70">
    <property type="match status" value="1"/>
</dbReference>
<dbReference type="SUPFAM" id="SSF51206">
    <property type="entry name" value="cAMP-binding domain-like"/>
    <property type="match status" value="1"/>
</dbReference>
<feature type="transmembrane region" description="Helical" evidence="8">
    <location>
        <begin position="336"/>
        <end position="365"/>
    </location>
</feature>
<dbReference type="Gene3D" id="2.60.120.10">
    <property type="entry name" value="Jelly Rolls"/>
    <property type="match status" value="1"/>
</dbReference>
<dbReference type="CDD" id="cd00038">
    <property type="entry name" value="CAP_ED"/>
    <property type="match status" value="1"/>
</dbReference>
<feature type="transmembrane region" description="Helical" evidence="8">
    <location>
        <begin position="292"/>
        <end position="313"/>
    </location>
</feature>
<dbReference type="Proteomes" id="UP000794436">
    <property type="component" value="Unassembled WGS sequence"/>
</dbReference>
<keyword evidence="5" id="KW-0406">Ion transport</keyword>
<protein>
    <recommendedName>
        <fullName evidence="9">Cyclic nucleotide-binding domain-containing protein</fullName>
    </recommendedName>
</protein>
<evidence type="ECO:0000259" key="9">
    <source>
        <dbReference type="PROSITE" id="PS50042"/>
    </source>
</evidence>
<dbReference type="PROSITE" id="PS00888">
    <property type="entry name" value="CNMP_BINDING_1"/>
    <property type="match status" value="1"/>
</dbReference>
<feature type="compositionally biased region" description="Polar residues" evidence="7">
    <location>
        <begin position="820"/>
        <end position="833"/>
    </location>
</feature>
<evidence type="ECO:0000256" key="1">
    <source>
        <dbReference type="ARBA" id="ARBA00004141"/>
    </source>
</evidence>
<reference evidence="10" key="1">
    <citation type="submission" date="2019-03" db="EMBL/GenBank/DDBJ databases">
        <title>Long read genome sequence of the mycoparasitic Pythium oligandrum ATCC 38472 isolated from sugarbeet rhizosphere.</title>
        <authorList>
            <person name="Gaulin E."/>
        </authorList>
    </citation>
    <scope>NUCLEOTIDE SEQUENCE</scope>
    <source>
        <strain evidence="10">ATCC 38472_TT</strain>
    </source>
</reference>
<keyword evidence="6 8" id="KW-0472">Membrane</keyword>
<dbReference type="GO" id="GO:0098855">
    <property type="term" value="C:HCN channel complex"/>
    <property type="evidence" value="ECO:0007669"/>
    <property type="project" value="TreeGrafter"/>
</dbReference>
<dbReference type="EMBL" id="SPLM01000146">
    <property type="protein sequence ID" value="TMW55851.1"/>
    <property type="molecule type" value="Genomic_DNA"/>
</dbReference>
<dbReference type="InterPro" id="IPR018490">
    <property type="entry name" value="cNMP-bd_dom_sf"/>
</dbReference>
<dbReference type="PANTHER" id="PTHR45689:SF13">
    <property type="entry name" value="CYCLIC NUCLEOTIDE-BINDING DOMAIN-CONTAINING PROTEIN"/>
    <property type="match status" value="1"/>
</dbReference>
<dbReference type="SUPFAM" id="SSF81324">
    <property type="entry name" value="Voltage-gated potassium channels"/>
    <property type="match status" value="1"/>
</dbReference>
<dbReference type="Gene3D" id="1.10.287.630">
    <property type="entry name" value="Helix hairpin bin"/>
    <property type="match status" value="1"/>
</dbReference>
<feature type="compositionally biased region" description="Polar residues" evidence="7">
    <location>
        <begin position="24"/>
        <end position="39"/>
    </location>
</feature>
<evidence type="ECO:0000256" key="8">
    <source>
        <dbReference type="SAM" id="Phobius"/>
    </source>
</evidence>
<dbReference type="GO" id="GO:0035725">
    <property type="term" value="P:sodium ion transmembrane transport"/>
    <property type="evidence" value="ECO:0007669"/>
    <property type="project" value="TreeGrafter"/>
</dbReference>
<evidence type="ECO:0000256" key="2">
    <source>
        <dbReference type="ARBA" id="ARBA00022448"/>
    </source>
</evidence>
<evidence type="ECO:0000313" key="10">
    <source>
        <dbReference type="EMBL" id="TMW55851.1"/>
    </source>
</evidence>
<organism evidence="10 11">
    <name type="scientific">Pythium oligandrum</name>
    <name type="common">Mycoparasitic fungus</name>
    <dbReference type="NCBI Taxonomy" id="41045"/>
    <lineage>
        <taxon>Eukaryota</taxon>
        <taxon>Sar</taxon>
        <taxon>Stramenopiles</taxon>
        <taxon>Oomycota</taxon>
        <taxon>Peronosporomycetes</taxon>
        <taxon>Pythiales</taxon>
        <taxon>Pythiaceae</taxon>
        <taxon>Pythium</taxon>
    </lineage>
</organism>
<feature type="region of interest" description="Disordered" evidence="7">
    <location>
        <begin position="636"/>
        <end position="734"/>
    </location>
</feature>
<sequence>MHRNPRFNTGRVIPNAMPPAGESTGDTASMPSTAASETQPTPPAEGETVPKKSPARKNASVRFGLRREATFRSINSLLLMSSGQANINVLRTSLDEIHERVRYHWVLHPQSIRKTLWDVISAFVVVYYSWMIPFMLGFDWYVMPSSTRIFFRVLDVWGFLDIALRFRTGIIEYGAIVMNPTRIRKAYMHSLWFPIDILSTIPFEYFFTDPTNVSTRKTIKMIKYIKLPRLLRIGRLWKYVKKYKRYSSTIITLNALLFISHVAGCIWVALLQPCSGNSLDSEPRCKAGEEMRIYWIAFHHGLVSLLGISVNHIESPYQLLSGGYHRVPDDPISPTLYIWSSFVSILGAVLTASLFGTIISLVQSWNRAENAFRKKMDQITHEMDALSLPKHIRARVTAYHDYLWLNSRTFSNELNLLKDSGMSLALREQIAVYLFKDYLQKIPFFQLATDNVLGMICMQLHQVIYMPEDYIIREGEIGKELFMIVKGIVRVMPPKNCFDKNESKKILLGEGDFFGEIGVVMEVERTRSVKAECMSELCILARSGFEKILVEFPEFATAMKRLIIKRVSEMWQDDGRERIEKMTKLADYQMKKTVASYHRLNKLRGTAHAIQTFYPRLSKKVKELVPPDVLGIDTATLPEARVSPSPELESIEEQDQEEASAEDHLQRSSEVGLRARQSPPEPRYNIRPVPYENDRPAGIPEGDEDAPSAPNTPRTSAPNNTYVSNTRRSSVPVDDGEALKRIKKVKKQLVALDDKLETRMVEMERNIARILQTLTPTRSREDDYTQQLDGDMLSDVSPMKARYGALPPILRHVDADVPGGSTNETTGAAQGRT</sequence>
<name>A0A8K1C3I9_PYTOL</name>
<keyword evidence="11" id="KW-1185">Reference proteome</keyword>
<feature type="region of interest" description="Disordered" evidence="7">
    <location>
        <begin position="812"/>
        <end position="833"/>
    </location>
</feature>
<dbReference type="InterPro" id="IPR005821">
    <property type="entry name" value="Ion_trans_dom"/>
</dbReference>
<dbReference type="AlphaFoldDB" id="A0A8K1C3I9"/>
<comment type="caution">
    <text evidence="10">The sequence shown here is derived from an EMBL/GenBank/DDBJ whole genome shotgun (WGS) entry which is preliminary data.</text>
</comment>
<evidence type="ECO:0000256" key="7">
    <source>
        <dbReference type="SAM" id="MobiDB-lite"/>
    </source>
</evidence>
<evidence type="ECO:0000256" key="6">
    <source>
        <dbReference type="ARBA" id="ARBA00023136"/>
    </source>
</evidence>
<evidence type="ECO:0000256" key="3">
    <source>
        <dbReference type="ARBA" id="ARBA00022692"/>
    </source>
</evidence>
<proteinExistence type="predicted"/>
<dbReference type="GO" id="GO:0005249">
    <property type="term" value="F:voltage-gated potassium channel activity"/>
    <property type="evidence" value="ECO:0007669"/>
    <property type="project" value="TreeGrafter"/>
</dbReference>
<keyword evidence="3 8" id="KW-0812">Transmembrane</keyword>
<feature type="region of interest" description="Disordered" evidence="7">
    <location>
        <begin position="1"/>
        <end position="58"/>
    </location>
</feature>